<keyword evidence="3" id="KW-1185">Reference proteome</keyword>
<evidence type="ECO:0000313" key="2">
    <source>
        <dbReference type="EMBL" id="MBC5648050.1"/>
    </source>
</evidence>
<dbReference type="InterPro" id="IPR009835">
    <property type="entry name" value="SrtB"/>
</dbReference>
<comment type="caution">
    <text evidence="2">The sequence shown here is derived from an EMBL/GenBank/DDBJ whole genome shotgun (WGS) entry which is preliminary data.</text>
</comment>
<evidence type="ECO:0000256" key="1">
    <source>
        <dbReference type="SAM" id="Phobius"/>
    </source>
</evidence>
<dbReference type="InterPro" id="IPR023365">
    <property type="entry name" value="Sortase_dom-sf"/>
</dbReference>
<organism evidence="2 3">
    <name type="scientific">Christensenella tenuis</name>
    <dbReference type="NCBI Taxonomy" id="2763033"/>
    <lineage>
        <taxon>Bacteria</taxon>
        <taxon>Bacillati</taxon>
        <taxon>Bacillota</taxon>
        <taxon>Clostridia</taxon>
        <taxon>Christensenellales</taxon>
        <taxon>Christensenellaceae</taxon>
        <taxon>Christensenella</taxon>
    </lineage>
</organism>
<dbReference type="GO" id="GO:0016787">
    <property type="term" value="F:hydrolase activity"/>
    <property type="evidence" value="ECO:0007669"/>
    <property type="project" value="UniProtKB-KW"/>
</dbReference>
<dbReference type="Gene3D" id="2.40.260.10">
    <property type="entry name" value="Sortase"/>
    <property type="match status" value="1"/>
</dbReference>
<dbReference type="CDD" id="cd05826">
    <property type="entry name" value="Sortase_B"/>
    <property type="match status" value="1"/>
</dbReference>
<proteinExistence type="predicted"/>
<reference evidence="2 3" key="1">
    <citation type="submission" date="2020-08" db="EMBL/GenBank/DDBJ databases">
        <title>Genome public.</title>
        <authorList>
            <person name="Liu C."/>
            <person name="Sun Q."/>
        </authorList>
    </citation>
    <scope>NUCLEOTIDE SEQUENCE [LARGE SCALE GENOMIC DNA]</scope>
    <source>
        <strain evidence="2 3">NSJ-35</strain>
    </source>
</reference>
<evidence type="ECO:0000313" key="3">
    <source>
        <dbReference type="Proteomes" id="UP000606889"/>
    </source>
</evidence>
<dbReference type="NCBIfam" id="TIGR03064">
    <property type="entry name" value="sortase_srtB"/>
    <property type="match status" value="1"/>
</dbReference>
<keyword evidence="1" id="KW-0472">Membrane</keyword>
<keyword evidence="2" id="KW-0378">Hydrolase</keyword>
<keyword evidence="1" id="KW-0812">Transmembrane</keyword>
<dbReference type="SUPFAM" id="SSF63817">
    <property type="entry name" value="Sortase"/>
    <property type="match status" value="1"/>
</dbReference>
<dbReference type="EMBL" id="JACOON010000003">
    <property type="protein sequence ID" value="MBC5648050.1"/>
    <property type="molecule type" value="Genomic_DNA"/>
</dbReference>
<dbReference type="RefSeq" id="WP_186857569.1">
    <property type="nucleotide sequence ID" value="NZ_JACOON010000003.1"/>
</dbReference>
<name>A0ABR7EE39_9FIRM</name>
<feature type="transmembrane region" description="Helical" evidence="1">
    <location>
        <begin position="278"/>
        <end position="298"/>
    </location>
</feature>
<protein>
    <submittedName>
        <fullName evidence="2">Class B sortase</fullName>
        <ecNumber evidence="2">3.4.22.71</ecNumber>
    </submittedName>
</protein>
<keyword evidence="1" id="KW-1133">Transmembrane helix</keyword>
<dbReference type="Proteomes" id="UP000606889">
    <property type="component" value="Unassembled WGS sequence"/>
</dbReference>
<dbReference type="EC" id="3.4.22.71" evidence="2"/>
<gene>
    <name evidence="2" type="primary">srtB</name>
    <name evidence="2" type="ORF">H8S18_06845</name>
</gene>
<accession>A0ABR7EE39</accession>
<feature type="transmembrane region" description="Helical" evidence="1">
    <location>
        <begin position="20"/>
        <end position="40"/>
    </location>
</feature>
<sequence>MGIAAKRIGKKAVKIVDSIVNWMVLVAILLLVATACYAMWDSNLVYAEADAKQYEVYKPAEEDTASFEELRDINREVFGWLTVYETKIDYPVVQGADNMKYVNTNARGEYSLSGAIFLDSGNRQDFADFNSILYGHHMEKQAMFGELGNFAEESFFLNHPHGNLFYEGKDHGLEFFAFVHTDVYDALTFTSNIQGEEAQRDYLDMLLTQAIHTREVDVDIQDRIVLLSTCSLDTTNGRDILAAKISDEVFADRFTSEITEGEHIRAETQQGFLSRVPVWGWVLAGTVLLALIIVIYIHRKRSKRGNTK</sequence>